<dbReference type="Proteomes" id="UP000324222">
    <property type="component" value="Unassembled WGS sequence"/>
</dbReference>
<comment type="caution">
    <text evidence="2">The sequence shown here is derived from an EMBL/GenBank/DDBJ whole genome shotgun (WGS) entry which is preliminary data.</text>
</comment>
<keyword evidence="3" id="KW-1185">Reference proteome</keyword>
<evidence type="ECO:0000256" key="1">
    <source>
        <dbReference type="SAM" id="MobiDB-lite"/>
    </source>
</evidence>
<dbReference type="AlphaFoldDB" id="A0A5B7HZ11"/>
<feature type="region of interest" description="Disordered" evidence="1">
    <location>
        <begin position="1"/>
        <end position="33"/>
    </location>
</feature>
<evidence type="ECO:0000313" key="3">
    <source>
        <dbReference type="Proteomes" id="UP000324222"/>
    </source>
</evidence>
<proteinExistence type="predicted"/>
<protein>
    <submittedName>
        <fullName evidence="2">Uncharacterized protein</fullName>
    </submittedName>
</protein>
<accession>A0A5B7HZ11</accession>
<reference evidence="2 3" key="1">
    <citation type="submission" date="2019-05" db="EMBL/GenBank/DDBJ databases">
        <title>Another draft genome of Portunus trituberculatus and its Hox gene families provides insights of decapod evolution.</title>
        <authorList>
            <person name="Jeong J.-H."/>
            <person name="Song I."/>
            <person name="Kim S."/>
            <person name="Choi T."/>
            <person name="Kim D."/>
            <person name="Ryu S."/>
            <person name="Kim W."/>
        </authorList>
    </citation>
    <scope>NUCLEOTIDE SEQUENCE [LARGE SCALE GENOMIC DNA]</scope>
    <source>
        <tissue evidence="2">Muscle</tissue>
    </source>
</reference>
<name>A0A5B7HZ11_PORTR</name>
<dbReference type="EMBL" id="VSRR010037902">
    <property type="protein sequence ID" value="MPC73948.1"/>
    <property type="molecule type" value="Genomic_DNA"/>
</dbReference>
<gene>
    <name evidence="2" type="ORF">E2C01_068291</name>
</gene>
<organism evidence="2 3">
    <name type="scientific">Portunus trituberculatus</name>
    <name type="common">Swimming crab</name>
    <name type="synonym">Neptunus trituberculatus</name>
    <dbReference type="NCBI Taxonomy" id="210409"/>
    <lineage>
        <taxon>Eukaryota</taxon>
        <taxon>Metazoa</taxon>
        <taxon>Ecdysozoa</taxon>
        <taxon>Arthropoda</taxon>
        <taxon>Crustacea</taxon>
        <taxon>Multicrustacea</taxon>
        <taxon>Malacostraca</taxon>
        <taxon>Eumalacostraca</taxon>
        <taxon>Eucarida</taxon>
        <taxon>Decapoda</taxon>
        <taxon>Pleocyemata</taxon>
        <taxon>Brachyura</taxon>
        <taxon>Eubrachyura</taxon>
        <taxon>Portunoidea</taxon>
        <taxon>Portunidae</taxon>
        <taxon>Portuninae</taxon>
        <taxon>Portunus</taxon>
    </lineage>
</organism>
<sequence>MVKTAPDHNGLSRQPPPDGPMFTTMAPHYRPQRPQFLFYP</sequence>
<evidence type="ECO:0000313" key="2">
    <source>
        <dbReference type="EMBL" id="MPC73948.1"/>
    </source>
</evidence>